<dbReference type="InterPro" id="IPR038056">
    <property type="entry name" value="YjbR-like_sf"/>
</dbReference>
<dbReference type="PANTHER" id="PTHR35145:SF1">
    <property type="entry name" value="CYTOPLASMIC PROTEIN"/>
    <property type="match status" value="1"/>
</dbReference>
<dbReference type="EMBL" id="BLLI01000042">
    <property type="protein sequence ID" value="GFH42862.1"/>
    <property type="molecule type" value="Genomic_DNA"/>
</dbReference>
<name>A0A6A0BBZ3_9LACT</name>
<evidence type="ECO:0008006" key="3">
    <source>
        <dbReference type="Google" id="ProtNLM"/>
    </source>
</evidence>
<dbReference type="RefSeq" id="WP_228462017.1">
    <property type="nucleotide sequence ID" value="NZ_BLLI01000042.1"/>
</dbReference>
<protein>
    <recommendedName>
        <fullName evidence="3">DNA-binding protein</fullName>
    </recommendedName>
</protein>
<dbReference type="InterPro" id="IPR007351">
    <property type="entry name" value="YjbR"/>
</dbReference>
<gene>
    <name evidence="1" type="ORF">Hs30E_14130</name>
</gene>
<proteinExistence type="predicted"/>
<evidence type="ECO:0000313" key="1">
    <source>
        <dbReference type="EMBL" id="GFH42862.1"/>
    </source>
</evidence>
<organism evidence="1 2">
    <name type="scientific">Pseudolactococcus hodotermopsidis</name>
    <dbReference type="NCBI Taxonomy" id="2709157"/>
    <lineage>
        <taxon>Bacteria</taxon>
        <taxon>Bacillati</taxon>
        <taxon>Bacillota</taxon>
        <taxon>Bacilli</taxon>
        <taxon>Lactobacillales</taxon>
        <taxon>Streptococcaceae</taxon>
        <taxon>Pseudolactococcus</taxon>
    </lineage>
</organism>
<evidence type="ECO:0000313" key="2">
    <source>
        <dbReference type="Proteomes" id="UP000480303"/>
    </source>
</evidence>
<dbReference type="Gene3D" id="3.90.1150.30">
    <property type="match status" value="1"/>
</dbReference>
<dbReference type="SUPFAM" id="SSF142906">
    <property type="entry name" value="YjbR-like"/>
    <property type="match status" value="1"/>
</dbReference>
<accession>A0A6A0BBZ3</accession>
<dbReference type="Pfam" id="PF04237">
    <property type="entry name" value="YjbR"/>
    <property type="match status" value="1"/>
</dbReference>
<dbReference type="PANTHER" id="PTHR35145">
    <property type="entry name" value="CYTOPLASMIC PROTEIN-RELATED"/>
    <property type="match status" value="1"/>
</dbReference>
<keyword evidence="2" id="KW-1185">Reference proteome</keyword>
<dbReference type="AlphaFoldDB" id="A0A6A0BBZ3"/>
<dbReference type="Proteomes" id="UP000480303">
    <property type="component" value="Unassembled WGS sequence"/>
</dbReference>
<dbReference type="InterPro" id="IPR058532">
    <property type="entry name" value="YjbR/MT2646/Rv2570-like"/>
</dbReference>
<reference evidence="1 2" key="1">
    <citation type="submission" date="2020-02" db="EMBL/GenBank/DDBJ databases">
        <title>Draft genome sequence of Lactococcus sp. Hs30E4-3.</title>
        <authorList>
            <person name="Noda S."/>
            <person name="Yuki M."/>
            <person name="Ohkuma M."/>
        </authorList>
    </citation>
    <scope>NUCLEOTIDE SEQUENCE [LARGE SCALE GENOMIC DNA]</scope>
    <source>
        <strain evidence="1 2">Hs30E4-3</strain>
    </source>
</reference>
<sequence length="122" mass="13930">MRATSDICEYVEKFPAATLYFKADWAVTQLLLDGKMFGMIGEDNRGTKLLTIKLKPENGELLREQYSDIVSGYYMNKTHWNSIDLSGCVPDDVIKAMIKESYQLILASLTKKRQKEISDNQV</sequence>
<comment type="caution">
    <text evidence="1">The sequence shown here is derived from an EMBL/GenBank/DDBJ whole genome shotgun (WGS) entry which is preliminary data.</text>
</comment>